<dbReference type="Pfam" id="PF00501">
    <property type="entry name" value="AMP-binding"/>
    <property type="match status" value="1"/>
</dbReference>
<dbReference type="Gene3D" id="3.30.300.30">
    <property type="match status" value="2"/>
</dbReference>
<dbReference type="EMBL" id="JBHTGP010000016">
    <property type="protein sequence ID" value="MFD0689051.1"/>
    <property type="molecule type" value="Genomic_DNA"/>
</dbReference>
<dbReference type="Pfam" id="PF13193">
    <property type="entry name" value="AMP-binding_C"/>
    <property type="match status" value="2"/>
</dbReference>
<dbReference type="InterPro" id="IPR010071">
    <property type="entry name" value="AA_adenyl_dom"/>
</dbReference>
<evidence type="ECO:0000256" key="1">
    <source>
        <dbReference type="ARBA" id="ARBA00022450"/>
    </source>
</evidence>
<evidence type="ECO:0000259" key="4">
    <source>
        <dbReference type="PROSITE" id="PS50075"/>
    </source>
</evidence>
<keyword evidence="1" id="KW-0596">Phosphopantetheine</keyword>
<dbReference type="SUPFAM" id="SSF47336">
    <property type="entry name" value="ACP-like"/>
    <property type="match status" value="1"/>
</dbReference>
<feature type="region of interest" description="Disordered" evidence="3">
    <location>
        <begin position="724"/>
        <end position="747"/>
    </location>
</feature>
<dbReference type="InterPro" id="IPR025110">
    <property type="entry name" value="AMP-bd_C"/>
</dbReference>
<dbReference type="SMART" id="SM00823">
    <property type="entry name" value="PKS_PP"/>
    <property type="match status" value="1"/>
</dbReference>
<dbReference type="NCBIfam" id="TIGR01733">
    <property type="entry name" value="AA-adenyl-dom"/>
    <property type="match status" value="1"/>
</dbReference>
<keyword evidence="2" id="KW-0597">Phosphoprotein</keyword>
<dbReference type="PROSITE" id="PS50075">
    <property type="entry name" value="CARRIER"/>
    <property type="match status" value="1"/>
</dbReference>
<dbReference type="InterPro" id="IPR000873">
    <property type="entry name" value="AMP-dep_synth/lig_dom"/>
</dbReference>
<evidence type="ECO:0000313" key="6">
    <source>
        <dbReference type="Proteomes" id="UP001597063"/>
    </source>
</evidence>
<dbReference type="Pfam" id="PF00550">
    <property type="entry name" value="PP-binding"/>
    <property type="match status" value="1"/>
</dbReference>
<reference evidence="6" key="1">
    <citation type="journal article" date="2019" name="Int. J. Syst. Evol. Microbiol.">
        <title>The Global Catalogue of Microorganisms (GCM) 10K type strain sequencing project: providing services to taxonomists for standard genome sequencing and annotation.</title>
        <authorList>
            <consortium name="The Broad Institute Genomics Platform"/>
            <consortium name="The Broad Institute Genome Sequencing Center for Infectious Disease"/>
            <person name="Wu L."/>
            <person name="Ma J."/>
        </authorList>
    </citation>
    <scope>NUCLEOTIDE SEQUENCE [LARGE SCALE GENOMIC DNA]</scope>
    <source>
        <strain evidence="6">JCM 9371</strain>
    </source>
</reference>
<feature type="domain" description="Carrier" evidence="4">
    <location>
        <begin position="656"/>
        <end position="731"/>
    </location>
</feature>
<dbReference type="CDD" id="cd05930">
    <property type="entry name" value="A_NRPS"/>
    <property type="match status" value="1"/>
</dbReference>
<dbReference type="InterPro" id="IPR029058">
    <property type="entry name" value="AB_hydrolase_fold"/>
</dbReference>
<sequence length="747" mass="78712">MEPDEVESVLAGHPAVARAAVVVRPDAPDAERLIGYVVPAHGADGAELPGSVRRFCAGRLPEHMVPSAVVALEALPLTVGGELDRRALPPPTGLDLAEAREELLCQVFAEVLGLDRAGTDGDLPTAGVRPLPAPAGAVRASVVEMFQEQARLSPEAPAVVSQEETISYRALDERADRLARYLAAQGVGPESVVGLCLPRGVEMITALLAVWKAGGAYLPVDPALPAGRVAFMLADAGAVLVLGTREVAENLPAGRVRVVALDDPMLAVLTDGLADRPLEVVVPRGGLAYVMYTSGSTGRPKGVGVTHEGLADYVTSVPPAVGFRPDGEPGRYGLLQPPFTDLGNTVMFSSLVSGGELHVLPGETVTDPGAVAEYLERHAIDFVKAVPSHWAALSAGTAKVLPARSLVLGGEAAPASWLEELLAAAEGAGCGVFNHYGPTEATIGVVTTRLTREKVTAGTVPIGRPAAAARVYVLDGKLGVVPPGVTGELYVSGPQLARGYVGRAAPTAERFVACPFEPGRRMYRTGDRVRWNSSGEVVFVGRSDDQVKIRGFRIEPGEVEAVLAGHPAIARAAVVAREDAPGDRRLVGYIVPAEGPASRDDAELALSVKRMCAERLPEYMVPSAVVTLDALPLTGNGKLDRRALPAPEYRVKQSRPPANEREESLCQVFAEVLGLERVGVDDDFFALGGHSLLATRLVSRIRTVLGAEVEIRAVFQTPTVADLASQVGDRKSTRPALRPMRQQEESR</sequence>
<accession>A0ABW2XXR7</accession>
<evidence type="ECO:0000256" key="3">
    <source>
        <dbReference type="SAM" id="MobiDB-lite"/>
    </source>
</evidence>
<dbReference type="InterPro" id="IPR036736">
    <property type="entry name" value="ACP-like_sf"/>
</dbReference>
<dbReference type="InterPro" id="IPR045851">
    <property type="entry name" value="AMP-bd_C_sf"/>
</dbReference>
<dbReference type="Proteomes" id="UP001597063">
    <property type="component" value="Unassembled WGS sequence"/>
</dbReference>
<dbReference type="InterPro" id="IPR020845">
    <property type="entry name" value="AMP-binding_CS"/>
</dbReference>
<dbReference type="Gene3D" id="3.40.50.980">
    <property type="match status" value="2"/>
</dbReference>
<dbReference type="InterPro" id="IPR006162">
    <property type="entry name" value="Ppantetheine_attach_site"/>
</dbReference>
<dbReference type="PANTHER" id="PTHR45527:SF1">
    <property type="entry name" value="FATTY ACID SYNTHASE"/>
    <property type="match status" value="1"/>
</dbReference>
<gene>
    <name evidence="5" type="ORF">ACFQZM_31490</name>
</gene>
<dbReference type="InterPro" id="IPR020806">
    <property type="entry name" value="PKS_PP-bd"/>
</dbReference>
<protein>
    <submittedName>
        <fullName evidence="5">Amino acid adenylation domain-containing protein</fullName>
    </submittedName>
</protein>
<proteinExistence type="predicted"/>
<dbReference type="PROSITE" id="PS00455">
    <property type="entry name" value="AMP_BINDING"/>
    <property type="match status" value="1"/>
</dbReference>
<name>A0ABW2XXR7_9ACTN</name>
<dbReference type="SUPFAM" id="SSF56801">
    <property type="entry name" value="Acetyl-CoA synthetase-like"/>
    <property type="match status" value="2"/>
</dbReference>
<dbReference type="Gene3D" id="3.40.50.1820">
    <property type="entry name" value="alpha/beta hydrolase"/>
    <property type="match status" value="1"/>
</dbReference>
<keyword evidence="6" id="KW-1185">Reference proteome</keyword>
<dbReference type="InterPro" id="IPR009081">
    <property type="entry name" value="PP-bd_ACP"/>
</dbReference>
<dbReference type="RefSeq" id="WP_378324472.1">
    <property type="nucleotide sequence ID" value="NZ_JBHTGP010000016.1"/>
</dbReference>
<dbReference type="PANTHER" id="PTHR45527">
    <property type="entry name" value="NONRIBOSOMAL PEPTIDE SYNTHETASE"/>
    <property type="match status" value="1"/>
</dbReference>
<evidence type="ECO:0000256" key="2">
    <source>
        <dbReference type="ARBA" id="ARBA00022553"/>
    </source>
</evidence>
<dbReference type="PROSITE" id="PS00012">
    <property type="entry name" value="PHOSPHOPANTETHEINE"/>
    <property type="match status" value="1"/>
</dbReference>
<comment type="caution">
    <text evidence="5">The sequence shown here is derived from an EMBL/GenBank/DDBJ whole genome shotgun (WGS) entry which is preliminary data.</text>
</comment>
<dbReference type="Gene3D" id="2.30.38.10">
    <property type="entry name" value="Luciferase, Domain 3"/>
    <property type="match status" value="1"/>
</dbReference>
<evidence type="ECO:0000313" key="5">
    <source>
        <dbReference type="EMBL" id="MFD0689051.1"/>
    </source>
</evidence>
<organism evidence="5 6">
    <name type="scientific">Actinomadura fibrosa</name>
    <dbReference type="NCBI Taxonomy" id="111802"/>
    <lineage>
        <taxon>Bacteria</taxon>
        <taxon>Bacillati</taxon>
        <taxon>Actinomycetota</taxon>
        <taxon>Actinomycetes</taxon>
        <taxon>Streptosporangiales</taxon>
        <taxon>Thermomonosporaceae</taxon>
        <taxon>Actinomadura</taxon>
    </lineage>
</organism>